<sequence>MSGTKKLWKIAILDMYEGVPNEGMRCIREILHAFAAQQEVDMQLDEFEVRQQLQMADTSYDVYISTGGPGSPVESEGSEWERRYFGLMNELMQWNETHTQKKYIFLICHSYQIFCRHFELGNVCKRRSPAFGVFPVHPTTAGNTEPVFGSLPDPFYIVDSRNWQVIELNTQRLAAMGAEVLAIEKERPHVPLERATMAIRFNEYTVGTQFHPEADANGMLKYLLQPAKKENVVRDHGEEKYTSMLEQLDDPDKIMLTHDKLLPAFLNIALANNRLVPA</sequence>
<keyword evidence="2" id="KW-0315">Glutamine amidotransferase</keyword>
<organism evidence="2 3">
    <name type="scientific">Chitinophaga skermanii</name>
    <dbReference type="NCBI Taxonomy" id="331697"/>
    <lineage>
        <taxon>Bacteria</taxon>
        <taxon>Pseudomonadati</taxon>
        <taxon>Bacteroidota</taxon>
        <taxon>Chitinophagia</taxon>
        <taxon>Chitinophagales</taxon>
        <taxon>Chitinophagaceae</taxon>
        <taxon>Chitinophaga</taxon>
    </lineage>
</organism>
<comment type="caution">
    <text evidence="2">The sequence shown here is derived from an EMBL/GenBank/DDBJ whole genome shotgun (WGS) entry which is preliminary data.</text>
</comment>
<dbReference type="Proteomes" id="UP000249547">
    <property type="component" value="Unassembled WGS sequence"/>
</dbReference>
<dbReference type="OrthoDB" id="639921at2"/>
<dbReference type="PROSITE" id="PS51273">
    <property type="entry name" value="GATASE_TYPE_1"/>
    <property type="match status" value="1"/>
</dbReference>
<dbReference type="SUPFAM" id="SSF52317">
    <property type="entry name" value="Class I glutamine amidotransferase-like"/>
    <property type="match status" value="1"/>
</dbReference>
<keyword evidence="3" id="KW-1185">Reference proteome</keyword>
<name>A0A327QPH0_9BACT</name>
<keyword evidence="2" id="KW-0808">Transferase</keyword>
<dbReference type="GO" id="GO:0016740">
    <property type="term" value="F:transferase activity"/>
    <property type="evidence" value="ECO:0007669"/>
    <property type="project" value="UniProtKB-KW"/>
</dbReference>
<dbReference type="InterPro" id="IPR017926">
    <property type="entry name" value="GATASE"/>
</dbReference>
<evidence type="ECO:0000313" key="3">
    <source>
        <dbReference type="Proteomes" id="UP000249547"/>
    </source>
</evidence>
<evidence type="ECO:0000259" key="1">
    <source>
        <dbReference type="Pfam" id="PF00117"/>
    </source>
</evidence>
<proteinExistence type="predicted"/>
<evidence type="ECO:0000313" key="2">
    <source>
        <dbReference type="EMBL" id="RAJ05243.1"/>
    </source>
</evidence>
<protein>
    <submittedName>
        <fullName evidence="2">GMP synthase-like glutamine amidotransferase</fullName>
    </submittedName>
</protein>
<gene>
    <name evidence="2" type="ORF">LX64_02398</name>
</gene>
<dbReference type="InterPro" id="IPR029062">
    <property type="entry name" value="Class_I_gatase-like"/>
</dbReference>
<dbReference type="Pfam" id="PF00117">
    <property type="entry name" value="GATase"/>
    <property type="match status" value="1"/>
</dbReference>
<feature type="domain" description="Glutamine amidotransferase" evidence="1">
    <location>
        <begin position="31"/>
        <end position="217"/>
    </location>
</feature>
<dbReference type="Gene3D" id="3.40.50.880">
    <property type="match status" value="1"/>
</dbReference>
<dbReference type="EMBL" id="QLLL01000004">
    <property type="protein sequence ID" value="RAJ05243.1"/>
    <property type="molecule type" value="Genomic_DNA"/>
</dbReference>
<reference evidence="2 3" key="1">
    <citation type="submission" date="2018-06" db="EMBL/GenBank/DDBJ databases">
        <title>Genomic Encyclopedia of Archaeal and Bacterial Type Strains, Phase II (KMG-II): from individual species to whole genera.</title>
        <authorList>
            <person name="Goeker M."/>
        </authorList>
    </citation>
    <scope>NUCLEOTIDE SEQUENCE [LARGE SCALE GENOMIC DNA]</scope>
    <source>
        <strain evidence="2 3">DSM 23857</strain>
    </source>
</reference>
<accession>A0A327QPH0</accession>
<dbReference type="RefSeq" id="WP_111597852.1">
    <property type="nucleotide sequence ID" value="NZ_QLLL01000004.1"/>
</dbReference>
<dbReference type="AlphaFoldDB" id="A0A327QPH0"/>